<feature type="compositionally biased region" description="Basic residues" evidence="1">
    <location>
        <begin position="235"/>
        <end position="244"/>
    </location>
</feature>
<name>A0A9D2EXJ0_9ACTN</name>
<evidence type="ECO:0000313" key="2">
    <source>
        <dbReference type="EMBL" id="HIZ45754.1"/>
    </source>
</evidence>
<reference evidence="2" key="2">
    <citation type="submission" date="2021-04" db="EMBL/GenBank/DDBJ databases">
        <authorList>
            <person name="Gilroy R."/>
        </authorList>
    </citation>
    <scope>NUCLEOTIDE SEQUENCE</scope>
    <source>
        <strain evidence="2">ChiHjej12B11-14209</strain>
    </source>
</reference>
<protein>
    <submittedName>
        <fullName evidence="2">Uncharacterized protein</fullName>
    </submittedName>
</protein>
<reference evidence="2" key="1">
    <citation type="journal article" date="2021" name="PeerJ">
        <title>Extensive microbial diversity within the chicken gut microbiome revealed by metagenomics and culture.</title>
        <authorList>
            <person name="Gilroy R."/>
            <person name="Ravi A."/>
            <person name="Getino M."/>
            <person name="Pursley I."/>
            <person name="Horton D.L."/>
            <person name="Alikhan N.F."/>
            <person name="Baker D."/>
            <person name="Gharbi K."/>
            <person name="Hall N."/>
            <person name="Watson M."/>
            <person name="Adriaenssens E.M."/>
            <person name="Foster-Nyarko E."/>
            <person name="Jarju S."/>
            <person name="Secka A."/>
            <person name="Antonio M."/>
            <person name="Oren A."/>
            <person name="Chaudhuri R.R."/>
            <person name="La Ragione R."/>
            <person name="Hildebrand F."/>
            <person name="Pallen M.J."/>
        </authorList>
    </citation>
    <scope>NUCLEOTIDE SEQUENCE</scope>
    <source>
        <strain evidence="2">ChiHjej12B11-14209</strain>
    </source>
</reference>
<proteinExistence type="predicted"/>
<dbReference type="EMBL" id="DXBM01000019">
    <property type="protein sequence ID" value="HIZ45754.1"/>
    <property type="molecule type" value="Genomic_DNA"/>
</dbReference>
<organism evidence="2 3">
    <name type="scientific">Candidatus Olsenella pullistercoris</name>
    <dbReference type="NCBI Taxonomy" id="2838712"/>
    <lineage>
        <taxon>Bacteria</taxon>
        <taxon>Bacillati</taxon>
        <taxon>Actinomycetota</taxon>
        <taxon>Coriobacteriia</taxon>
        <taxon>Coriobacteriales</taxon>
        <taxon>Atopobiaceae</taxon>
        <taxon>Olsenella</taxon>
    </lineage>
</organism>
<gene>
    <name evidence="2" type="ORF">IAA19_01880</name>
</gene>
<accession>A0A9D2EXJ0</accession>
<comment type="caution">
    <text evidence="2">The sequence shown here is derived from an EMBL/GenBank/DDBJ whole genome shotgun (WGS) entry which is preliminary data.</text>
</comment>
<sequence length="256" mass="27747">MNNTTDDRCVPLEERLRLASLGVPTPVVARRIVSDCAALSLSVALRPSRGKDARQVRDVLSLRTIKELDPARRHGWDVAGGCLAEAAWATEQLFRLGELCHDKEQGRRIVLSADRTLAALVRATRCSASVALEGSPQDRARRALALPCAELLRACRALVEAGTVADGAGEGGALELIDLASAHVEKDGAALLESSVETALSWLRDPKRASELRRSLVARPFAALWASGALCGHKRRATTARRPRPQGELERRLRMT</sequence>
<evidence type="ECO:0000313" key="3">
    <source>
        <dbReference type="Proteomes" id="UP000824062"/>
    </source>
</evidence>
<dbReference type="Proteomes" id="UP000824062">
    <property type="component" value="Unassembled WGS sequence"/>
</dbReference>
<evidence type="ECO:0000256" key="1">
    <source>
        <dbReference type="SAM" id="MobiDB-lite"/>
    </source>
</evidence>
<feature type="compositionally biased region" description="Basic and acidic residues" evidence="1">
    <location>
        <begin position="245"/>
        <end position="256"/>
    </location>
</feature>
<dbReference type="AlphaFoldDB" id="A0A9D2EXJ0"/>
<feature type="region of interest" description="Disordered" evidence="1">
    <location>
        <begin position="235"/>
        <end position="256"/>
    </location>
</feature>